<name>A0A9P8HLE9_9HYPO</name>
<evidence type="ECO:0000256" key="1">
    <source>
        <dbReference type="ARBA" id="ARBA00004141"/>
    </source>
</evidence>
<dbReference type="PANTHER" id="PTHR43791:SF7">
    <property type="entry name" value="MAJOR FACILITATOR SUPERFAMILY (MFS) PROFILE DOMAIN-CONTAINING PROTEIN"/>
    <property type="match status" value="1"/>
</dbReference>
<keyword evidence="2" id="KW-0813">Transport</keyword>
<dbReference type="AlphaFoldDB" id="A0A9P8HLE9"/>
<dbReference type="Gene3D" id="1.20.1250.20">
    <property type="entry name" value="MFS general substrate transporter like domains"/>
    <property type="match status" value="1"/>
</dbReference>
<evidence type="ECO:0000256" key="3">
    <source>
        <dbReference type="ARBA" id="ARBA00022692"/>
    </source>
</evidence>
<dbReference type="InterPro" id="IPR011701">
    <property type="entry name" value="MFS"/>
</dbReference>
<organism evidence="7 8">
    <name type="scientific">Trichoderma semiorbis</name>
    <dbReference type="NCBI Taxonomy" id="1491008"/>
    <lineage>
        <taxon>Eukaryota</taxon>
        <taxon>Fungi</taxon>
        <taxon>Dikarya</taxon>
        <taxon>Ascomycota</taxon>
        <taxon>Pezizomycotina</taxon>
        <taxon>Sordariomycetes</taxon>
        <taxon>Hypocreomycetidae</taxon>
        <taxon>Hypocreales</taxon>
        <taxon>Hypocreaceae</taxon>
        <taxon>Trichoderma</taxon>
    </lineage>
</organism>
<dbReference type="Proteomes" id="UP000826573">
    <property type="component" value="Unassembled WGS sequence"/>
</dbReference>
<comment type="subcellular location">
    <subcellularLocation>
        <location evidence="1">Membrane</location>
        <topology evidence="1">Multi-pass membrane protein</topology>
    </subcellularLocation>
</comment>
<sequence>MAALLHRDEKEAPPDESVGATEIVHMDTATSAQDPILDTVNAKYTEDEYRRVLKRIDRILLPLMWLCYGTQQADKTAVSTQATFGMINDIGLVGQQLSWLTTAFYIAYLVGEPPGNYLMQRFSVNKTLFICMFCWGVVVLCIAFVQDFAQIVALRALQGLTKKSVTSAIMFIAVCIGNAIGSQTFRAEWAPRYVPALVICGIMYAVQCILFVLWRLHYVSQNRRRAKKIAEMGMTPEESIYQGKINGESDMTDWQNIHFRYNL</sequence>
<comment type="caution">
    <text evidence="7">The sequence shown here is derived from an EMBL/GenBank/DDBJ whole genome shotgun (WGS) entry which is preliminary data.</text>
</comment>
<keyword evidence="8" id="KW-1185">Reference proteome</keyword>
<feature type="transmembrane region" description="Helical" evidence="6">
    <location>
        <begin position="127"/>
        <end position="145"/>
    </location>
</feature>
<dbReference type="GO" id="GO:0022857">
    <property type="term" value="F:transmembrane transporter activity"/>
    <property type="evidence" value="ECO:0007669"/>
    <property type="project" value="InterPro"/>
</dbReference>
<dbReference type="GO" id="GO:0016020">
    <property type="term" value="C:membrane"/>
    <property type="evidence" value="ECO:0007669"/>
    <property type="project" value="UniProtKB-SubCell"/>
</dbReference>
<proteinExistence type="predicted"/>
<protein>
    <recommendedName>
        <fullName evidence="9">Allantoate permease</fullName>
    </recommendedName>
</protein>
<keyword evidence="5 6" id="KW-0472">Membrane</keyword>
<dbReference type="Pfam" id="PF07690">
    <property type="entry name" value="MFS_1"/>
    <property type="match status" value="1"/>
</dbReference>
<evidence type="ECO:0008006" key="9">
    <source>
        <dbReference type="Google" id="ProtNLM"/>
    </source>
</evidence>
<evidence type="ECO:0000256" key="4">
    <source>
        <dbReference type="ARBA" id="ARBA00022989"/>
    </source>
</evidence>
<evidence type="ECO:0000313" key="7">
    <source>
        <dbReference type="EMBL" id="KAH0531310.1"/>
    </source>
</evidence>
<reference evidence="7 8" key="1">
    <citation type="submission" date="2021-08" db="EMBL/GenBank/DDBJ databases">
        <title>The highly contiguous genome resource for Trichoderma semiorbis FJ059, a fungal antagonistic to plant pathogens.</title>
        <authorList>
            <person name="Liu T."/>
        </authorList>
    </citation>
    <scope>NUCLEOTIDE SEQUENCE [LARGE SCALE GENOMIC DNA]</scope>
    <source>
        <strain evidence="7 8">FJ059</strain>
    </source>
</reference>
<dbReference type="PANTHER" id="PTHR43791">
    <property type="entry name" value="PERMEASE-RELATED"/>
    <property type="match status" value="1"/>
</dbReference>
<evidence type="ECO:0000256" key="2">
    <source>
        <dbReference type="ARBA" id="ARBA00022448"/>
    </source>
</evidence>
<keyword evidence="4 6" id="KW-1133">Transmembrane helix</keyword>
<dbReference type="SUPFAM" id="SSF103473">
    <property type="entry name" value="MFS general substrate transporter"/>
    <property type="match status" value="1"/>
</dbReference>
<feature type="transmembrane region" description="Helical" evidence="6">
    <location>
        <begin position="193"/>
        <end position="214"/>
    </location>
</feature>
<evidence type="ECO:0000313" key="8">
    <source>
        <dbReference type="Proteomes" id="UP000826573"/>
    </source>
</evidence>
<accession>A0A9P8HLE9</accession>
<dbReference type="InterPro" id="IPR036259">
    <property type="entry name" value="MFS_trans_sf"/>
</dbReference>
<keyword evidence="3 6" id="KW-0812">Transmembrane</keyword>
<feature type="transmembrane region" description="Helical" evidence="6">
    <location>
        <begin position="165"/>
        <end position="181"/>
    </location>
</feature>
<evidence type="ECO:0000256" key="5">
    <source>
        <dbReference type="ARBA" id="ARBA00023136"/>
    </source>
</evidence>
<evidence type="ECO:0000256" key="6">
    <source>
        <dbReference type="SAM" id="Phobius"/>
    </source>
</evidence>
<dbReference type="EMBL" id="JAIMJC010000001">
    <property type="protein sequence ID" value="KAH0531310.1"/>
    <property type="molecule type" value="Genomic_DNA"/>
</dbReference>
<gene>
    <name evidence="7" type="ORF">TsFJ059_000160</name>
</gene>